<dbReference type="PRINTS" id="PR01898">
    <property type="entry name" value="SAGSUPRFAMLY"/>
</dbReference>
<dbReference type="GO" id="GO:0005576">
    <property type="term" value="C:extracellular region"/>
    <property type="evidence" value="ECO:0007669"/>
    <property type="project" value="InterPro"/>
</dbReference>
<dbReference type="Pfam" id="PF02876">
    <property type="entry name" value="Stap_Strp_tox_C"/>
    <property type="match status" value="1"/>
</dbReference>
<name>A0A2X2JZL0_STAAU</name>
<protein>
    <submittedName>
        <fullName evidence="3">Enterotoxin Seu</fullName>
    </submittedName>
</protein>
<proteinExistence type="inferred from homology"/>
<dbReference type="InterPro" id="IPR006126">
    <property type="entry name" value="Staph/Strept_toxin_CS"/>
</dbReference>
<dbReference type="Gene3D" id="3.10.20.120">
    <property type="match status" value="1"/>
</dbReference>
<dbReference type="PROSITE" id="PS00278">
    <property type="entry name" value="STAPH_STREP_TOXIN_2"/>
    <property type="match status" value="1"/>
</dbReference>
<dbReference type="SUPFAM" id="SSF54334">
    <property type="entry name" value="Superantigen toxins, C-terminal domain"/>
    <property type="match status" value="1"/>
</dbReference>
<evidence type="ECO:0000313" key="4">
    <source>
        <dbReference type="Proteomes" id="UP000249913"/>
    </source>
</evidence>
<comment type="similarity">
    <text evidence="1">Belongs to the staphylococcal/streptococcal toxin family.</text>
</comment>
<organism evidence="3 4">
    <name type="scientific">Staphylococcus aureus</name>
    <dbReference type="NCBI Taxonomy" id="1280"/>
    <lineage>
        <taxon>Bacteria</taxon>
        <taxon>Bacillati</taxon>
        <taxon>Bacillota</taxon>
        <taxon>Bacilli</taxon>
        <taxon>Bacillales</taxon>
        <taxon>Staphylococcaceae</taxon>
        <taxon>Staphylococcus</taxon>
    </lineage>
</organism>
<dbReference type="Proteomes" id="UP000249913">
    <property type="component" value="Unassembled WGS sequence"/>
</dbReference>
<evidence type="ECO:0000256" key="1">
    <source>
        <dbReference type="ARBA" id="ARBA00008401"/>
    </source>
</evidence>
<dbReference type="EMBL" id="UAUX01000010">
    <property type="protein sequence ID" value="SPZ99312.1"/>
    <property type="molecule type" value="Genomic_DNA"/>
</dbReference>
<dbReference type="InterPro" id="IPR013307">
    <property type="entry name" value="Superantigen_bac"/>
</dbReference>
<dbReference type="PROSITE" id="PS00277">
    <property type="entry name" value="STAPH_STREP_TOXIN_1"/>
    <property type="match status" value="1"/>
</dbReference>
<dbReference type="InterPro" id="IPR016091">
    <property type="entry name" value="SuperAg_toxin_C"/>
</dbReference>
<evidence type="ECO:0000259" key="2">
    <source>
        <dbReference type="Pfam" id="PF02876"/>
    </source>
</evidence>
<sequence>MELNDGRLIEKTCMYGGVTEHDGNQIDKNNSTDNSHNILIKVFENERNSLSFDIPTNKKNITAQEIDYKVRNYLLKHKNLYEFNSSPYETGYIKFIEGNGHSFWYDMMPESGEKFYPTKYLLIYNDNKTVESKSINVEVHLTKK</sequence>
<evidence type="ECO:0000313" key="3">
    <source>
        <dbReference type="EMBL" id="SPZ99312.1"/>
    </source>
</evidence>
<dbReference type="AlphaFoldDB" id="A0A2X2JZL0"/>
<gene>
    <name evidence="3" type="primary">entC1</name>
    <name evidence="3" type="ORF">NCTC7878_02455</name>
</gene>
<accession>A0A2X2JZL0</accession>
<feature type="domain" description="Staphylococcal/Streptococcal toxin beta-grasp" evidence="2">
    <location>
        <begin position="37"/>
        <end position="141"/>
    </location>
</feature>
<reference evidence="3 4" key="1">
    <citation type="submission" date="2018-06" db="EMBL/GenBank/DDBJ databases">
        <authorList>
            <consortium name="Pathogen Informatics"/>
            <person name="Doyle S."/>
        </authorList>
    </citation>
    <scope>NUCLEOTIDE SEQUENCE [LARGE SCALE GENOMIC DNA]</scope>
    <source>
        <strain evidence="3 4">NCTC7878</strain>
    </source>
</reference>
<dbReference type="InterPro" id="IPR006123">
    <property type="entry name" value="Toxin_b-grasp_Staph/Strep"/>
</dbReference>